<dbReference type="EMBL" id="KZ502321">
    <property type="protein sequence ID" value="PKU80698.1"/>
    <property type="molecule type" value="Genomic_DNA"/>
</dbReference>
<feature type="domain" description="PGG" evidence="2">
    <location>
        <begin position="559"/>
        <end position="665"/>
    </location>
</feature>
<dbReference type="GO" id="GO:0016020">
    <property type="term" value="C:membrane"/>
    <property type="evidence" value="ECO:0007669"/>
    <property type="project" value="TreeGrafter"/>
</dbReference>
<feature type="transmembrane region" description="Helical" evidence="1">
    <location>
        <begin position="642"/>
        <end position="667"/>
    </location>
</feature>
<dbReference type="Gene3D" id="1.25.40.20">
    <property type="entry name" value="Ankyrin repeat-containing domain"/>
    <property type="match status" value="2"/>
</dbReference>
<keyword evidence="1" id="KW-1133">Transmembrane helix</keyword>
<gene>
    <name evidence="3" type="ORF">MA16_Dca024672</name>
</gene>
<dbReference type="Pfam" id="PF13962">
    <property type="entry name" value="PGG"/>
    <property type="match status" value="1"/>
</dbReference>
<feature type="transmembrane region" description="Helical" evidence="1">
    <location>
        <begin position="594"/>
        <end position="622"/>
    </location>
</feature>
<sequence>MGDPTASLDITPIPSFCRKKSFRTTYQDIDNAIRRDDESYLRRHLEELAQKKAETLRRLQKLEEQYYAVNLSGDPLLSVLISYEKTEMAQKLLKYMDEESLLEANLQGNTALHVAAAVGDKVMEIADKLIAKNKLLLNTGNENNETPLLRAALYGQEKMFWMLYDRSDDNAIIEFKRMDGANVLHCAIMGNAPRLALDIAEKFPHLRTRRNTAAVTPLQLMVTIPGAFKSEMEFGLLESFVYKCIPLYDDGERAASFAIKDDYDPGLAIDGVQPIIENQHDEENPQLQRTKSFPPNYAKMLNLLKLTKIPAGWAILHIFRILKQFFPRIKYLEQQKRNHKETMALIDCLAGDFEYWDFIGKGKTGQSRSFSADKPPIVDDRPPIVDESRSFSADEPPIVDDKPPIVDAALQRWNDSPLITGAKLGLHEFVDKILEVYPQSVNILDVQGKNVIQVAILLGSKKIFELVASKLTGRNPVLPSRLLYARDNKSNTILHYAAEVTVDEEVAGGLQMQKDLQWFEKVKKLMPRDLQYSRNAEEMTAQECFSKNHKNMARKGKEELTQLGQTCASLVAAFVFASSFSIPGSDDSGGGGNIYGKAAFIVFKNAFVFGLSCAATALVLFLSLVTSSYRESEFRRSIPTKFFFAVLSFVLALISLLVAFACNIFLQIYTGRRIGAKELIPFVCELTVFPAFAWFVLLYRGSSFGVISLVQHVWR</sequence>
<dbReference type="PANTHER" id="PTHR24177">
    <property type="entry name" value="CASKIN"/>
    <property type="match status" value="1"/>
</dbReference>
<dbReference type="InterPro" id="IPR002110">
    <property type="entry name" value="Ankyrin_rpt"/>
</dbReference>
<feature type="transmembrane region" description="Helical" evidence="1">
    <location>
        <begin position="679"/>
        <end position="699"/>
    </location>
</feature>
<dbReference type="AlphaFoldDB" id="A0A2I0WYG6"/>
<keyword evidence="1" id="KW-0472">Membrane</keyword>
<protein>
    <submittedName>
        <fullName evidence="3">Ankyrin repeat-containing protein</fullName>
    </submittedName>
</protein>
<organism evidence="3 4">
    <name type="scientific">Dendrobium catenatum</name>
    <dbReference type="NCBI Taxonomy" id="906689"/>
    <lineage>
        <taxon>Eukaryota</taxon>
        <taxon>Viridiplantae</taxon>
        <taxon>Streptophyta</taxon>
        <taxon>Embryophyta</taxon>
        <taxon>Tracheophyta</taxon>
        <taxon>Spermatophyta</taxon>
        <taxon>Magnoliopsida</taxon>
        <taxon>Liliopsida</taxon>
        <taxon>Asparagales</taxon>
        <taxon>Orchidaceae</taxon>
        <taxon>Epidendroideae</taxon>
        <taxon>Malaxideae</taxon>
        <taxon>Dendrobiinae</taxon>
        <taxon>Dendrobium</taxon>
    </lineage>
</organism>
<keyword evidence="1" id="KW-0812">Transmembrane</keyword>
<evidence type="ECO:0000259" key="2">
    <source>
        <dbReference type="Pfam" id="PF13962"/>
    </source>
</evidence>
<dbReference type="InterPro" id="IPR036770">
    <property type="entry name" value="Ankyrin_rpt-contain_sf"/>
</dbReference>
<dbReference type="SUPFAM" id="SSF48403">
    <property type="entry name" value="Ankyrin repeat"/>
    <property type="match status" value="1"/>
</dbReference>
<dbReference type="InterPro" id="IPR026961">
    <property type="entry name" value="PGG_dom"/>
</dbReference>
<evidence type="ECO:0000313" key="3">
    <source>
        <dbReference type="EMBL" id="PKU80698.1"/>
    </source>
</evidence>
<keyword evidence="4" id="KW-1185">Reference proteome</keyword>
<dbReference type="STRING" id="906689.A0A2I0WYG6"/>
<evidence type="ECO:0000256" key="1">
    <source>
        <dbReference type="SAM" id="Phobius"/>
    </source>
</evidence>
<reference evidence="3 4" key="1">
    <citation type="journal article" date="2016" name="Sci. Rep.">
        <title>The Dendrobium catenatum Lindl. genome sequence provides insights into polysaccharide synthase, floral development and adaptive evolution.</title>
        <authorList>
            <person name="Zhang G.Q."/>
            <person name="Xu Q."/>
            <person name="Bian C."/>
            <person name="Tsai W.C."/>
            <person name="Yeh C.M."/>
            <person name="Liu K.W."/>
            <person name="Yoshida K."/>
            <person name="Zhang L.S."/>
            <person name="Chang S.B."/>
            <person name="Chen F."/>
            <person name="Shi Y."/>
            <person name="Su Y.Y."/>
            <person name="Zhang Y.Q."/>
            <person name="Chen L.J."/>
            <person name="Yin Y."/>
            <person name="Lin M."/>
            <person name="Huang H."/>
            <person name="Deng H."/>
            <person name="Wang Z.W."/>
            <person name="Zhu S.L."/>
            <person name="Zhao X."/>
            <person name="Deng C."/>
            <person name="Niu S.C."/>
            <person name="Huang J."/>
            <person name="Wang M."/>
            <person name="Liu G.H."/>
            <person name="Yang H.J."/>
            <person name="Xiao X.J."/>
            <person name="Hsiao Y.Y."/>
            <person name="Wu W.L."/>
            <person name="Chen Y.Y."/>
            <person name="Mitsuda N."/>
            <person name="Ohme-Takagi M."/>
            <person name="Luo Y.B."/>
            <person name="Van de Peer Y."/>
            <person name="Liu Z.J."/>
        </authorList>
    </citation>
    <scope>NUCLEOTIDE SEQUENCE [LARGE SCALE GENOMIC DNA]</scope>
    <source>
        <tissue evidence="3">The whole plant</tissue>
    </source>
</reference>
<dbReference type="Proteomes" id="UP000233837">
    <property type="component" value="Unassembled WGS sequence"/>
</dbReference>
<dbReference type="Pfam" id="PF12796">
    <property type="entry name" value="Ank_2"/>
    <property type="match status" value="1"/>
</dbReference>
<accession>A0A2I0WYG6</accession>
<name>A0A2I0WYG6_9ASPA</name>
<dbReference type="PANTHER" id="PTHR24177:SF463">
    <property type="entry name" value="OS09G0331600 PROTEIN"/>
    <property type="match status" value="1"/>
</dbReference>
<evidence type="ECO:0000313" key="4">
    <source>
        <dbReference type="Proteomes" id="UP000233837"/>
    </source>
</evidence>
<proteinExistence type="predicted"/>
<reference evidence="3 4" key="2">
    <citation type="journal article" date="2017" name="Nature">
        <title>The Apostasia genome and the evolution of orchids.</title>
        <authorList>
            <person name="Zhang G.Q."/>
            <person name="Liu K.W."/>
            <person name="Li Z."/>
            <person name="Lohaus R."/>
            <person name="Hsiao Y.Y."/>
            <person name="Niu S.C."/>
            <person name="Wang J.Y."/>
            <person name="Lin Y.C."/>
            <person name="Xu Q."/>
            <person name="Chen L.J."/>
            <person name="Yoshida K."/>
            <person name="Fujiwara S."/>
            <person name="Wang Z.W."/>
            <person name="Zhang Y.Q."/>
            <person name="Mitsuda N."/>
            <person name="Wang M."/>
            <person name="Liu G.H."/>
            <person name="Pecoraro L."/>
            <person name="Huang H.X."/>
            <person name="Xiao X.J."/>
            <person name="Lin M."/>
            <person name="Wu X.Y."/>
            <person name="Wu W.L."/>
            <person name="Chen Y.Y."/>
            <person name="Chang S.B."/>
            <person name="Sakamoto S."/>
            <person name="Ohme-Takagi M."/>
            <person name="Yagi M."/>
            <person name="Zeng S.J."/>
            <person name="Shen C.Y."/>
            <person name="Yeh C.M."/>
            <person name="Luo Y.B."/>
            <person name="Tsai W.C."/>
            <person name="Van de Peer Y."/>
            <person name="Liu Z.J."/>
        </authorList>
    </citation>
    <scope>NUCLEOTIDE SEQUENCE [LARGE SCALE GENOMIC DNA]</scope>
    <source>
        <tissue evidence="3">The whole plant</tissue>
    </source>
</reference>